<dbReference type="Gene3D" id="3.40.640.10">
    <property type="entry name" value="Type I PLP-dependent aspartate aminotransferase-like (Major domain)"/>
    <property type="match status" value="1"/>
</dbReference>
<dbReference type="SUPFAM" id="SSF53383">
    <property type="entry name" value="PLP-dependent transferases"/>
    <property type="match status" value="1"/>
</dbReference>
<dbReference type="InterPro" id="IPR015424">
    <property type="entry name" value="PyrdxlP-dep_Trfase"/>
</dbReference>
<keyword evidence="1" id="KW-0032">Aminotransferase</keyword>
<dbReference type="InterPro" id="IPR000653">
    <property type="entry name" value="DegT/StrS_aminotransferase"/>
</dbReference>
<protein>
    <submittedName>
        <fullName evidence="1">DegT/DnrJ/EryC1/StrS family aminotransferase</fullName>
    </submittedName>
</protein>
<name>A0ABS8MSS7_9FLAO</name>
<evidence type="ECO:0000313" key="1">
    <source>
        <dbReference type="EMBL" id="MCC9071713.1"/>
    </source>
</evidence>
<sequence>MDCITLFGINPILGIKLKDQVICQSMIFSVLANSIIYKGTIPDFVDSVFDTWNICPEFLEVVIKDRIAIGKKLKVIIVHLYGWVFWYTSI</sequence>
<reference evidence="1" key="1">
    <citation type="submission" date="2021-11" db="EMBL/GenBank/DDBJ databases">
        <title>Description of novel Flavobacterium species.</title>
        <authorList>
            <person name="Saticioglu I.B."/>
            <person name="Ay H."/>
            <person name="Altun S."/>
            <person name="Duman M."/>
        </authorList>
    </citation>
    <scope>NUCLEOTIDE SEQUENCE</scope>
    <source>
        <strain evidence="1">F-65</strain>
    </source>
</reference>
<dbReference type="EMBL" id="JAJJMO010000001">
    <property type="protein sequence ID" value="MCC9071713.1"/>
    <property type="molecule type" value="Genomic_DNA"/>
</dbReference>
<accession>A0ABS8MSS7</accession>
<proteinExistence type="predicted"/>
<gene>
    <name evidence="1" type="ORF">LNQ49_08990</name>
</gene>
<keyword evidence="2" id="KW-1185">Reference proteome</keyword>
<evidence type="ECO:0000313" key="2">
    <source>
        <dbReference type="Proteomes" id="UP001430919"/>
    </source>
</evidence>
<organism evidence="1 2">
    <name type="scientific">Flavobacterium pisciphilum</name>
    <dbReference type="NCBI Taxonomy" id="2893755"/>
    <lineage>
        <taxon>Bacteria</taxon>
        <taxon>Pseudomonadati</taxon>
        <taxon>Bacteroidota</taxon>
        <taxon>Flavobacteriia</taxon>
        <taxon>Flavobacteriales</taxon>
        <taxon>Flavobacteriaceae</taxon>
        <taxon>Flavobacterium</taxon>
    </lineage>
</organism>
<dbReference type="Proteomes" id="UP001430919">
    <property type="component" value="Unassembled WGS sequence"/>
</dbReference>
<dbReference type="InterPro" id="IPR015421">
    <property type="entry name" value="PyrdxlP-dep_Trfase_major"/>
</dbReference>
<keyword evidence="1" id="KW-0808">Transferase</keyword>
<dbReference type="GO" id="GO:0008483">
    <property type="term" value="F:transaminase activity"/>
    <property type="evidence" value="ECO:0007669"/>
    <property type="project" value="UniProtKB-KW"/>
</dbReference>
<comment type="caution">
    <text evidence="1">The sequence shown here is derived from an EMBL/GenBank/DDBJ whole genome shotgun (WGS) entry which is preliminary data.</text>
</comment>
<dbReference type="Pfam" id="PF01041">
    <property type="entry name" value="DegT_DnrJ_EryC1"/>
    <property type="match status" value="1"/>
</dbReference>